<keyword evidence="6" id="KW-0067">ATP-binding</keyword>
<keyword evidence="10" id="KW-1185">Reference proteome</keyword>
<dbReference type="InterPro" id="IPR000403">
    <property type="entry name" value="PI3/4_kinase_cat_dom"/>
</dbReference>
<dbReference type="CDD" id="cd17039">
    <property type="entry name" value="Ubl_ubiquitin_like"/>
    <property type="match status" value="1"/>
</dbReference>
<dbReference type="InterPro" id="IPR000626">
    <property type="entry name" value="Ubiquitin-like_dom"/>
</dbReference>
<evidence type="ECO:0000256" key="3">
    <source>
        <dbReference type="ARBA" id="ARBA00022679"/>
    </source>
</evidence>
<proteinExistence type="inferred from homology"/>
<dbReference type="InterPro" id="IPR044571">
    <property type="entry name" value="P4KG1-8"/>
</dbReference>
<dbReference type="Proteomes" id="UP000436088">
    <property type="component" value="Unassembled WGS sequence"/>
</dbReference>
<dbReference type="PROSITE" id="PS50290">
    <property type="entry name" value="PI3_4_KINASE_3"/>
    <property type="match status" value="1"/>
</dbReference>
<dbReference type="SMART" id="SM00213">
    <property type="entry name" value="UBQ"/>
    <property type="match status" value="2"/>
</dbReference>
<evidence type="ECO:0000256" key="1">
    <source>
        <dbReference type="ARBA" id="ARBA00008941"/>
    </source>
</evidence>
<evidence type="ECO:0000313" key="10">
    <source>
        <dbReference type="Proteomes" id="UP000436088"/>
    </source>
</evidence>
<dbReference type="Pfam" id="PF00240">
    <property type="entry name" value="ubiquitin"/>
    <property type="match status" value="2"/>
</dbReference>
<dbReference type="SUPFAM" id="SSF54236">
    <property type="entry name" value="Ubiquitin-like"/>
    <property type="match status" value="2"/>
</dbReference>
<reference evidence="9" key="1">
    <citation type="submission" date="2019-09" db="EMBL/GenBank/DDBJ databases">
        <title>Draft genome information of white flower Hibiscus syriacus.</title>
        <authorList>
            <person name="Kim Y.-M."/>
        </authorList>
    </citation>
    <scope>NUCLEOTIDE SEQUENCE [LARGE SCALE GENOMIC DNA]</scope>
    <source>
        <strain evidence="9">YM2019G1</strain>
    </source>
</reference>
<dbReference type="Gene3D" id="3.10.20.90">
    <property type="entry name" value="Phosphatidylinositol 3-kinase Catalytic Subunit, Chain A, domain 1"/>
    <property type="match status" value="2"/>
</dbReference>
<dbReference type="PANTHER" id="PTHR45800">
    <property type="entry name" value="PHOSPHATIDYLINOSITOL 4-KINASE GAMMA"/>
    <property type="match status" value="1"/>
</dbReference>
<evidence type="ECO:0000256" key="5">
    <source>
        <dbReference type="ARBA" id="ARBA00022777"/>
    </source>
</evidence>
<name>A0A6A3BBH9_HIBSY</name>
<evidence type="ECO:0000313" key="9">
    <source>
        <dbReference type="EMBL" id="KAE8712975.1"/>
    </source>
</evidence>
<dbReference type="PROSITE" id="PS50053">
    <property type="entry name" value="UBIQUITIN_2"/>
    <property type="match status" value="2"/>
</dbReference>
<evidence type="ECO:0000256" key="6">
    <source>
        <dbReference type="ARBA" id="ARBA00022840"/>
    </source>
</evidence>
<organism evidence="9 10">
    <name type="scientific">Hibiscus syriacus</name>
    <name type="common">Rose of Sharon</name>
    <dbReference type="NCBI Taxonomy" id="106335"/>
    <lineage>
        <taxon>Eukaryota</taxon>
        <taxon>Viridiplantae</taxon>
        <taxon>Streptophyta</taxon>
        <taxon>Embryophyta</taxon>
        <taxon>Tracheophyta</taxon>
        <taxon>Spermatophyta</taxon>
        <taxon>Magnoliopsida</taxon>
        <taxon>eudicotyledons</taxon>
        <taxon>Gunneridae</taxon>
        <taxon>Pentapetalae</taxon>
        <taxon>rosids</taxon>
        <taxon>malvids</taxon>
        <taxon>Malvales</taxon>
        <taxon>Malvaceae</taxon>
        <taxon>Malvoideae</taxon>
        <taxon>Hibiscus</taxon>
    </lineage>
</organism>
<dbReference type="PANTHER" id="PTHR45800:SF5">
    <property type="entry name" value="PHOSPHATIDYLINOSITOL 4-KINASE GAMMA 2"/>
    <property type="match status" value="1"/>
</dbReference>
<keyword evidence="5" id="KW-0418">Kinase</keyword>
<keyword evidence="3" id="KW-0808">Transferase</keyword>
<evidence type="ECO:0000256" key="2">
    <source>
        <dbReference type="ARBA" id="ARBA00012169"/>
    </source>
</evidence>
<protein>
    <recommendedName>
        <fullName evidence="2">1-phosphatidylinositol 4-kinase</fullName>
        <ecNumber evidence="2">2.7.1.67</ecNumber>
    </recommendedName>
</protein>
<feature type="domain" description="PI3K/PI4K catalytic" evidence="8">
    <location>
        <begin position="264"/>
        <end position="562"/>
    </location>
</feature>
<feature type="domain" description="Ubiquitin-like" evidence="7">
    <location>
        <begin position="31"/>
        <end position="101"/>
    </location>
</feature>
<sequence length="580" mass="64101">MSVAGVAWSPVRPDPVHSLGYCDNQAAESILFYLSVAGSVIPMRVLESESIASVKLRIQTSEGFALKNQKLVCGGRELTRNDSLLKDYGVKGGNVLHLVLKLSDLLLITVRTSCGKELELHVNRNRNIGYLKQRIARTGKGLLVAVGKQEIFFHGGKIDDQKLIDDLCTYNDAVIHLVVQKSAKVQAKHVENDLELLVVAECELDDSRSSVEGEENQPEGHQIVENEPIVRDFWLEPVFVKPRVKLPSFMWDMIHSTFDGLEMGNQSIRSSEGTGGTYFMQDKLGLDYVSIFKPIDEEPMAVNNPQGLPPSTNGEGLKRGTRVGEGAVREVAAYILDHPKNGPRSSSGDEMMGFAGVPPTCMVRCLHKGFNHPDGFESAPENVKVGSLQMFMNNTGSCEDVGPGCFPVEEVHKISVFDIRTANADRHAGNILIGKGEDGQTVLIPIDHGYCLPENFEDCTFDWVYWPQSRKPYSQDTINYIKSLDAEQDIALLKYYGWDVPVECARTLQISTMLLKQGAERGLTPSTIGSIMCRETVNKESVIEQIVREAQDSLLPGMSESAFMASVSQVMDSWLDMLTN</sequence>
<gene>
    <name evidence="9" type="ORF">F3Y22_tig00110221pilonHSYRG00425</name>
</gene>
<dbReference type="Pfam" id="PF00454">
    <property type="entry name" value="PI3_PI4_kinase"/>
    <property type="match status" value="1"/>
</dbReference>
<dbReference type="EMBL" id="VEPZ02000884">
    <property type="protein sequence ID" value="KAE8712975.1"/>
    <property type="molecule type" value="Genomic_DNA"/>
</dbReference>
<dbReference type="GO" id="GO:0004430">
    <property type="term" value="F:1-phosphatidylinositol 4-kinase activity"/>
    <property type="evidence" value="ECO:0007669"/>
    <property type="project" value="UniProtKB-EC"/>
</dbReference>
<keyword evidence="4" id="KW-0547">Nucleotide-binding</keyword>
<dbReference type="SUPFAM" id="SSF56112">
    <property type="entry name" value="Protein kinase-like (PK-like)"/>
    <property type="match status" value="1"/>
</dbReference>
<comment type="similarity">
    <text evidence="1">Belongs to the PI3/PI4-kinase family. Type II PI4K subfamily.</text>
</comment>
<comment type="caution">
    <text evidence="9">The sequence shown here is derived from an EMBL/GenBank/DDBJ whole genome shotgun (WGS) entry which is preliminary data.</text>
</comment>
<feature type="domain" description="Ubiquitin-like" evidence="7">
    <location>
        <begin position="106"/>
        <end position="184"/>
    </location>
</feature>
<dbReference type="InterPro" id="IPR029071">
    <property type="entry name" value="Ubiquitin-like_domsf"/>
</dbReference>
<evidence type="ECO:0000259" key="7">
    <source>
        <dbReference type="PROSITE" id="PS50053"/>
    </source>
</evidence>
<dbReference type="InterPro" id="IPR011009">
    <property type="entry name" value="Kinase-like_dom_sf"/>
</dbReference>
<dbReference type="OrthoDB" id="5839at2759"/>
<evidence type="ECO:0000259" key="8">
    <source>
        <dbReference type="PROSITE" id="PS50290"/>
    </source>
</evidence>
<dbReference type="GO" id="GO:0005524">
    <property type="term" value="F:ATP binding"/>
    <property type="evidence" value="ECO:0007669"/>
    <property type="project" value="UniProtKB-KW"/>
</dbReference>
<dbReference type="EC" id="2.7.1.67" evidence="2"/>
<dbReference type="AlphaFoldDB" id="A0A6A3BBH9"/>
<accession>A0A6A3BBH9</accession>
<evidence type="ECO:0000256" key="4">
    <source>
        <dbReference type="ARBA" id="ARBA00022741"/>
    </source>
</evidence>